<evidence type="ECO:0000313" key="7">
    <source>
        <dbReference type="Proteomes" id="UP000078454"/>
    </source>
</evidence>
<dbReference type="EMBL" id="LYPB01000060">
    <property type="protein sequence ID" value="OAS19079.1"/>
    <property type="molecule type" value="Genomic_DNA"/>
</dbReference>
<dbReference type="PANTHER" id="PTHR40448">
    <property type="entry name" value="TWO-COMPONENT SENSOR HISTIDINE KINASE"/>
    <property type="match status" value="1"/>
</dbReference>
<evidence type="ECO:0000259" key="5">
    <source>
        <dbReference type="SMART" id="SM00387"/>
    </source>
</evidence>
<dbReference type="GO" id="GO:0042802">
    <property type="term" value="F:identical protein binding"/>
    <property type="evidence" value="ECO:0007669"/>
    <property type="project" value="TreeGrafter"/>
</dbReference>
<dbReference type="InterPro" id="IPR016120">
    <property type="entry name" value="Sig_transdc_His_kin_SpoOB"/>
</dbReference>
<dbReference type="InterPro" id="IPR039506">
    <property type="entry name" value="SPOB_a"/>
</dbReference>
<dbReference type="Pfam" id="PF14501">
    <property type="entry name" value="HATPase_c_5"/>
    <property type="match status" value="1"/>
</dbReference>
<dbReference type="Pfam" id="PF14689">
    <property type="entry name" value="SPOB_a"/>
    <property type="match status" value="1"/>
</dbReference>
<feature type="domain" description="Histidine kinase/HSP90-like ATPase" evidence="5">
    <location>
        <begin position="472"/>
        <end position="582"/>
    </location>
</feature>
<name>A0A198AC56_9BACL</name>
<reference evidence="6 7" key="1">
    <citation type="submission" date="2016-05" db="EMBL/GenBank/DDBJ databases">
        <title>Paenibacillus sp. 1ZS3-15 nov., isolated from the rhizosphere soil.</title>
        <authorList>
            <person name="Zhang X.X."/>
            <person name="Zhang J."/>
        </authorList>
    </citation>
    <scope>NUCLEOTIDE SEQUENCE [LARGE SCALE GENOMIC DNA]</scope>
    <source>
        <strain evidence="6 7">1ZS3-15</strain>
    </source>
</reference>
<keyword evidence="7" id="KW-1185">Reference proteome</keyword>
<keyword evidence="4" id="KW-0472">Membrane</keyword>
<dbReference type="Proteomes" id="UP000078454">
    <property type="component" value="Unassembled WGS sequence"/>
</dbReference>
<evidence type="ECO:0000256" key="2">
    <source>
        <dbReference type="ARBA" id="ARBA00022679"/>
    </source>
</evidence>
<dbReference type="InterPro" id="IPR036890">
    <property type="entry name" value="HATPase_C_sf"/>
</dbReference>
<dbReference type="InterPro" id="IPR003594">
    <property type="entry name" value="HATPase_dom"/>
</dbReference>
<gene>
    <name evidence="6" type="ORF">A8708_27540</name>
</gene>
<protein>
    <recommendedName>
        <fullName evidence="5">Histidine kinase/HSP90-like ATPase domain-containing protein</fullName>
    </recommendedName>
</protein>
<dbReference type="Gene3D" id="3.30.565.10">
    <property type="entry name" value="Histidine kinase-like ATPase, C-terminal domain"/>
    <property type="match status" value="1"/>
</dbReference>
<keyword evidence="4" id="KW-1133">Transmembrane helix</keyword>
<dbReference type="STRING" id="1850517.A8708_27540"/>
<sequence>MRVNRRVIYITFIIVILLLITNNSSYYWYAKSLLTQAMSEQMTTTANQIRTSIEQSEAGAFFVEDLIGEQLRSAAIFAKSKLDPDIDKISNDQLVSIAADAGVDGFSLMKRSGIGDDIMVGKSSDPNELTLTSTITFGYWFTAFDQLMKNHNVTIPEGQKLPNFWAGIYEVPASGASAVSKFGYYYDGETNYIICVFVNADKIKNFKDIIGADMIVKKTLASNPDILEISGLNGITFGTKPKEYTRPNGIKYVSIYDRPVLFGTHNITHENDYANFKRAIQEEKPVSTVESYESSPILKTFVYVPIKERITEVQREIPYVITIVSDYKSIQKTLNDQLIRVALIILLFTVFSCILVLLVFRFITKSRETAVQSTQEMYIQNVDLMFATIRSQRHDFLNHVQTLYALLTNGEKEDQLRYMEELIEEINGVNDIIRIGQPAIAALIQSKITLAMRTKVSFSYEFIGLDGLSLGVKSVDLVKIIGNLIDNAFDEANKFPVDEREVSVKGWKELNNVKISVKNRVNPSFTLENNKDLFAIGYSTKLEDGHQGLGLPVVKERVEYYRGTIEVKLEEGFICFELSIPMQ</sequence>
<dbReference type="SMART" id="SM00387">
    <property type="entry name" value="HATPase_c"/>
    <property type="match status" value="1"/>
</dbReference>
<dbReference type="GO" id="GO:0000155">
    <property type="term" value="F:phosphorelay sensor kinase activity"/>
    <property type="evidence" value="ECO:0007669"/>
    <property type="project" value="InterPro"/>
</dbReference>
<dbReference type="AlphaFoldDB" id="A0A198AC56"/>
<comment type="caution">
    <text evidence="6">The sequence shown here is derived from an EMBL/GenBank/DDBJ whole genome shotgun (WGS) entry which is preliminary data.</text>
</comment>
<feature type="transmembrane region" description="Helical" evidence="4">
    <location>
        <begin position="7"/>
        <end position="29"/>
    </location>
</feature>
<evidence type="ECO:0000256" key="4">
    <source>
        <dbReference type="SAM" id="Phobius"/>
    </source>
</evidence>
<dbReference type="InterPro" id="IPR032834">
    <property type="entry name" value="NatK-like_C"/>
</dbReference>
<keyword evidence="1" id="KW-0597">Phosphoprotein</keyword>
<evidence type="ECO:0000256" key="1">
    <source>
        <dbReference type="ARBA" id="ARBA00022553"/>
    </source>
</evidence>
<evidence type="ECO:0000256" key="3">
    <source>
        <dbReference type="ARBA" id="ARBA00022777"/>
    </source>
</evidence>
<dbReference type="SUPFAM" id="SSF55874">
    <property type="entry name" value="ATPase domain of HSP90 chaperone/DNA topoisomerase II/histidine kinase"/>
    <property type="match status" value="1"/>
</dbReference>
<keyword evidence="2" id="KW-0808">Transferase</keyword>
<dbReference type="PANTHER" id="PTHR40448:SF1">
    <property type="entry name" value="TWO-COMPONENT SENSOR HISTIDINE KINASE"/>
    <property type="match status" value="1"/>
</dbReference>
<keyword evidence="3" id="KW-0418">Kinase</keyword>
<keyword evidence="4" id="KW-0812">Transmembrane</keyword>
<accession>A0A198AC56</accession>
<dbReference type="SUPFAM" id="SSF55890">
    <property type="entry name" value="Sporulation response regulatory protein Spo0B"/>
    <property type="match status" value="1"/>
</dbReference>
<feature type="transmembrane region" description="Helical" evidence="4">
    <location>
        <begin position="338"/>
        <end position="360"/>
    </location>
</feature>
<evidence type="ECO:0000313" key="6">
    <source>
        <dbReference type="EMBL" id="OAS19079.1"/>
    </source>
</evidence>
<organism evidence="6 7">
    <name type="scientific">Paenibacillus oryzisoli</name>
    <dbReference type="NCBI Taxonomy" id="1850517"/>
    <lineage>
        <taxon>Bacteria</taxon>
        <taxon>Bacillati</taxon>
        <taxon>Bacillota</taxon>
        <taxon>Bacilli</taxon>
        <taxon>Bacillales</taxon>
        <taxon>Paenibacillaceae</taxon>
        <taxon>Paenibacillus</taxon>
    </lineage>
</organism>
<proteinExistence type="predicted"/>
<dbReference type="RefSeq" id="WP_068663972.1">
    <property type="nucleotide sequence ID" value="NZ_LYPB01000060.1"/>
</dbReference>
<dbReference type="Gene3D" id="1.10.287.130">
    <property type="match status" value="1"/>
</dbReference>